<comment type="similarity">
    <text evidence="1">Belongs to the GatC family.</text>
</comment>
<reference evidence="2 3" key="1">
    <citation type="journal article" date="2015" name="Nature">
        <title>rRNA introns, odd ribosomes, and small enigmatic genomes across a large radiation of phyla.</title>
        <authorList>
            <person name="Brown C.T."/>
            <person name="Hug L.A."/>
            <person name="Thomas B.C."/>
            <person name="Sharon I."/>
            <person name="Castelle C.J."/>
            <person name="Singh A."/>
            <person name="Wilkins M.J."/>
            <person name="Williams K.H."/>
            <person name="Banfield J.F."/>
        </authorList>
    </citation>
    <scope>NUCLEOTIDE SEQUENCE [LARGE SCALE GENOMIC DNA]</scope>
</reference>
<dbReference type="GO" id="GO:0006450">
    <property type="term" value="P:regulation of translational fidelity"/>
    <property type="evidence" value="ECO:0007669"/>
    <property type="project" value="InterPro"/>
</dbReference>
<comment type="caution">
    <text evidence="2">The sequence shown here is derived from an EMBL/GenBank/DDBJ whole genome shotgun (WGS) entry which is preliminary data.</text>
</comment>
<keyword evidence="1" id="KW-0067">ATP-binding</keyword>
<dbReference type="EMBL" id="LBUZ01000001">
    <property type="protein sequence ID" value="KKQ75938.1"/>
    <property type="molecule type" value="Genomic_DNA"/>
</dbReference>
<gene>
    <name evidence="1" type="primary">gatC</name>
    <name evidence="2" type="ORF">US96_C0001G0014</name>
</gene>
<sequence length="102" mass="11416">MGRLSETDVIKVAKLANLSLSSKEVEKYKAQLSDIVDYFEQLNEVNIDNVEPTSQTTGLENVFRSDEVDPTRVLSNEQALSGTENTHNGYVVVPMLLKQKDE</sequence>
<evidence type="ECO:0000313" key="2">
    <source>
        <dbReference type="EMBL" id="KKQ75938.1"/>
    </source>
</evidence>
<comment type="catalytic activity">
    <reaction evidence="1">
        <text>L-glutamyl-tRNA(Gln) + L-glutamine + ATP + H2O = L-glutaminyl-tRNA(Gln) + L-glutamate + ADP + phosphate + H(+)</text>
        <dbReference type="Rhea" id="RHEA:17521"/>
        <dbReference type="Rhea" id="RHEA-COMP:9681"/>
        <dbReference type="Rhea" id="RHEA-COMP:9684"/>
        <dbReference type="ChEBI" id="CHEBI:15377"/>
        <dbReference type="ChEBI" id="CHEBI:15378"/>
        <dbReference type="ChEBI" id="CHEBI:29985"/>
        <dbReference type="ChEBI" id="CHEBI:30616"/>
        <dbReference type="ChEBI" id="CHEBI:43474"/>
        <dbReference type="ChEBI" id="CHEBI:58359"/>
        <dbReference type="ChEBI" id="CHEBI:78520"/>
        <dbReference type="ChEBI" id="CHEBI:78521"/>
        <dbReference type="ChEBI" id="CHEBI:456216"/>
    </reaction>
</comment>
<dbReference type="NCBIfam" id="TIGR00135">
    <property type="entry name" value="gatC"/>
    <property type="match status" value="1"/>
</dbReference>
<keyword evidence="1" id="KW-0648">Protein biosynthesis</keyword>
<dbReference type="GO" id="GO:0070681">
    <property type="term" value="P:glutaminyl-tRNAGln biosynthesis via transamidation"/>
    <property type="evidence" value="ECO:0007669"/>
    <property type="project" value="TreeGrafter"/>
</dbReference>
<proteinExistence type="inferred from homology"/>
<accession>A0A0G0K8D7</accession>
<protein>
    <recommendedName>
        <fullName evidence="1">Aspartyl/glutamyl-tRNA(Asn/Gln) amidotransferase subunit C</fullName>
        <shortName evidence="1">Asp/Glu-ADT subunit C</shortName>
        <ecNumber evidence="1">6.3.5.-</ecNumber>
    </recommendedName>
</protein>
<keyword evidence="2" id="KW-0808">Transferase</keyword>
<comment type="function">
    <text evidence="1">Allows the formation of correctly charged Asn-tRNA(Asn) or Gln-tRNA(Gln) through the transamidation of misacylated Asp-tRNA(Asn) or Glu-tRNA(Gln) in organisms which lack either or both of asparaginyl-tRNA or glutaminyl-tRNA synthetases. The reaction takes place in the presence of glutamine and ATP through an activated phospho-Asp-tRNA(Asn) or phospho-Glu-tRNA(Gln).</text>
</comment>
<comment type="catalytic activity">
    <reaction evidence="1">
        <text>L-aspartyl-tRNA(Asn) + L-glutamine + ATP + H2O = L-asparaginyl-tRNA(Asn) + L-glutamate + ADP + phosphate + 2 H(+)</text>
        <dbReference type="Rhea" id="RHEA:14513"/>
        <dbReference type="Rhea" id="RHEA-COMP:9674"/>
        <dbReference type="Rhea" id="RHEA-COMP:9677"/>
        <dbReference type="ChEBI" id="CHEBI:15377"/>
        <dbReference type="ChEBI" id="CHEBI:15378"/>
        <dbReference type="ChEBI" id="CHEBI:29985"/>
        <dbReference type="ChEBI" id="CHEBI:30616"/>
        <dbReference type="ChEBI" id="CHEBI:43474"/>
        <dbReference type="ChEBI" id="CHEBI:58359"/>
        <dbReference type="ChEBI" id="CHEBI:78515"/>
        <dbReference type="ChEBI" id="CHEBI:78516"/>
        <dbReference type="ChEBI" id="CHEBI:456216"/>
    </reaction>
</comment>
<dbReference type="InterPro" id="IPR003837">
    <property type="entry name" value="GatC"/>
</dbReference>
<dbReference type="PANTHER" id="PTHR15004:SF0">
    <property type="entry name" value="GLUTAMYL-TRNA(GLN) AMIDOTRANSFERASE SUBUNIT C, MITOCHONDRIAL"/>
    <property type="match status" value="1"/>
</dbReference>
<dbReference type="InterPro" id="IPR036113">
    <property type="entry name" value="Asp/Glu-ADT_sf_sub_c"/>
</dbReference>
<dbReference type="GO" id="GO:0005524">
    <property type="term" value="F:ATP binding"/>
    <property type="evidence" value="ECO:0007669"/>
    <property type="project" value="UniProtKB-KW"/>
</dbReference>
<dbReference type="AlphaFoldDB" id="A0A0G0K8D7"/>
<dbReference type="Gene3D" id="1.10.20.60">
    <property type="entry name" value="Glu-tRNAGln amidotransferase C subunit, N-terminal domain"/>
    <property type="match status" value="1"/>
</dbReference>
<dbReference type="EC" id="6.3.5.-" evidence="1"/>
<dbReference type="GO" id="GO:0016740">
    <property type="term" value="F:transferase activity"/>
    <property type="evidence" value="ECO:0007669"/>
    <property type="project" value="UniProtKB-KW"/>
</dbReference>
<comment type="subunit">
    <text evidence="1">Heterotrimer of A, B and C subunits.</text>
</comment>
<dbReference type="Pfam" id="PF02686">
    <property type="entry name" value="GatC"/>
    <property type="match status" value="1"/>
</dbReference>
<dbReference type="GO" id="GO:0006412">
    <property type="term" value="P:translation"/>
    <property type="evidence" value="ECO:0007669"/>
    <property type="project" value="UniProtKB-UniRule"/>
</dbReference>
<organism evidence="2 3">
    <name type="scientific">Candidatus Woesebacteria bacterium GW2011_GWB1_38_5b</name>
    <dbReference type="NCBI Taxonomy" id="1618569"/>
    <lineage>
        <taxon>Bacteria</taxon>
        <taxon>Candidatus Woeseibacteriota</taxon>
    </lineage>
</organism>
<dbReference type="Proteomes" id="UP000034181">
    <property type="component" value="Unassembled WGS sequence"/>
</dbReference>
<evidence type="ECO:0000256" key="1">
    <source>
        <dbReference type="HAMAP-Rule" id="MF_00122"/>
    </source>
</evidence>
<dbReference type="GO" id="GO:0050567">
    <property type="term" value="F:glutaminyl-tRNA synthase (glutamine-hydrolyzing) activity"/>
    <property type="evidence" value="ECO:0007669"/>
    <property type="project" value="UniProtKB-UniRule"/>
</dbReference>
<dbReference type="HAMAP" id="MF_00122">
    <property type="entry name" value="GatC"/>
    <property type="match status" value="1"/>
</dbReference>
<evidence type="ECO:0000313" key="3">
    <source>
        <dbReference type="Proteomes" id="UP000034181"/>
    </source>
</evidence>
<keyword evidence="1" id="KW-0547">Nucleotide-binding</keyword>
<name>A0A0G0K8D7_9BACT</name>
<dbReference type="PANTHER" id="PTHR15004">
    <property type="entry name" value="GLUTAMYL-TRNA(GLN) AMIDOTRANSFERASE SUBUNIT C, MITOCHONDRIAL"/>
    <property type="match status" value="1"/>
</dbReference>
<dbReference type="GO" id="GO:0050566">
    <property type="term" value="F:asparaginyl-tRNA synthase (glutamine-hydrolyzing) activity"/>
    <property type="evidence" value="ECO:0007669"/>
    <property type="project" value="RHEA"/>
</dbReference>
<dbReference type="SUPFAM" id="SSF141000">
    <property type="entry name" value="Glu-tRNAGln amidotransferase C subunit"/>
    <property type="match status" value="1"/>
</dbReference>
<keyword evidence="1" id="KW-0436">Ligase</keyword>